<feature type="chain" id="PRO_5046619129" description="beta-glucosidase" evidence="7">
    <location>
        <begin position="19"/>
        <end position="775"/>
    </location>
</feature>
<evidence type="ECO:0000313" key="11">
    <source>
        <dbReference type="Proteomes" id="UP000598350"/>
    </source>
</evidence>
<dbReference type="EC" id="3.2.1.21" evidence="3"/>
<keyword evidence="6" id="KW-0326">Glycosidase</keyword>
<evidence type="ECO:0000256" key="2">
    <source>
        <dbReference type="ARBA" id="ARBA00005336"/>
    </source>
</evidence>
<evidence type="ECO:0000259" key="8">
    <source>
        <dbReference type="Pfam" id="PF00933"/>
    </source>
</evidence>
<dbReference type="Gene3D" id="3.20.20.300">
    <property type="entry name" value="Glycoside hydrolase, family 3, N-terminal domain"/>
    <property type="match status" value="1"/>
</dbReference>
<feature type="signal peptide" evidence="7">
    <location>
        <begin position="1"/>
        <end position="18"/>
    </location>
</feature>
<dbReference type="SUPFAM" id="SSF52279">
    <property type="entry name" value="Beta-D-glucan exohydrolase, C-terminal domain"/>
    <property type="match status" value="1"/>
</dbReference>
<dbReference type="InterPro" id="IPR017853">
    <property type="entry name" value="GH"/>
</dbReference>
<comment type="caution">
    <text evidence="10">The sequence shown here is derived from an EMBL/GenBank/DDBJ whole genome shotgun (WGS) entry which is preliminary data.</text>
</comment>
<evidence type="ECO:0000256" key="1">
    <source>
        <dbReference type="ARBA" id="ARBA00000448"/>
    </source>
</evidence>
<dbReference type="InterPro" id="IPR036962">
    <property type="entry name" value="Glyco_hydro_3_N_sf"/>
</dbReference>
<dbReference type="InterPro" id="IPR051915">
    <property type="entry name" value="Cellulose_Degrad_GH3"/>
</dbReference>
<dbReference type="Gene3D" id="3.40.50.1700">
    <property type="entry name" value="Glycoside hydrolase family 3 C-terminal domain"/>
    <property type="match status" value="1"/>
</dbReference>
<comment type="catalytic activity">
    <reaction evidence="1">
        <text>Hydrolysis of terminal, non-reducing beta-D-glucosyl residues with release of beta-D-glucose.</text>
        <dbReference type="EC" id="3.2.1.21"/>
    </reaction>
</comment>
<accession>A0ABR7VEP6</accession>
<dbReference type="PANTHER" id="PTHR30620">
    <property type="entry name" value="PERIPLASMIC BETA-GLUCOSIDASE-RELATED"/>
    <property type="match status" value="1"/>
</dbReference>
<evidence type="ECO:0000313" key="10">
    <source>
        <dbReference type="EMBL" id="MBD0851781.1"/>
    </source>
</evidence>
<dbReference type="SUPFAM" id="SSF51445">
    <property type="entry name" value="(Trans)glycosidases"/>
    <property type="match status" value="1"/>
</dbReference>
<protein>
    <recommendedName>
        <fullName evidence="3">beta-glucosidase</fullName>
        <ecNumber evidence="3">3.2.1.21</ecNumber>
    </recommendedName>
</protein>
<dbReference type="InterPro" id="IPR001764">
    <property type="entry name" value="Glyco_hydro_3_N"/>
</dbReference>
<comment type="similarity">
    <text evidence="2">Belongs to the glycosyl hydrolase 3 family.</text>
</comment>
<evidence type="ECO:0000259" key="9">
    <source>
        <dbReference type="Pfam" id="PF01915"/>
    </source>
</evidence>
<evidence type="ECO:0000256" key="5">
    <source>
        <dbReference type="ARBA" id="ARBA00022801"/>
    </source>
</evidence>
<reference evidence="10 11" key="1">
    <citation type="submission" date="2020-05" db="EMBL/GenBank/DDBJ databases">
        <title>The draft genome sequence of Maribacter arenosus CAU 1321.</title>
        <authorList>
            <person name="Mu L."/>
        </authorList>
    </citation>
    <scope>NUCLEOTIDE SEQUENCE [LARGE SCALE GENOMIC DNA]</scope>
    <source>
        <strain evidence="10 11">CAU 1321</strain>
    </source>
</reference>
<proteinExistence type="inferred from homology"/>
<dbReference type="InterPro" id="IPR036881">
    <property type="entry name" value="Glyco_hydro_3_C_sf"/>
</dbReference>
<dbReference type="GO" id="GO:0016787">
    <property type="term" value="F:hydrolase activity"/>
    <property type="evidence" value="ECO:0007669"/>
    <property type="project" value="UniProtKB-KW"/>
</dbReference>
<sequence>MKSRIVFLATLIPSLALLLFSCGEKFTNEQHDGYISINNKDGSMLGYHPESGVKLLTVDRYAFKDLNKNGELDAYEDWRLPVDERAKDLASKMTVEQIAGLMLYSAHQSIPARPDGYFAGTYDGQSYKEGVTDPSALTDQQRKFLETDNLRHVLVTTVQSPEVAAKWSNKLQAFCEGTGLGIPANNSSDPRHGTKAKAEYDAAAGGEISMWPSSLGMAATFDPEVVRQFATIGSMEYRALGITTALSPQVDIATEPRWARFSGTFGESPKLSAAMAQAYCDGFQTSTGDSEIANGWGFHSVNAMVKHWPGGGSGEAGRDAHYGAGKFAVYPGNNFDAHLIPFTEGAFKLDGPTKMASAVMPYYTISWNQDTKNGENVGNSYNKYLITDLLREKYGYDGVVCTDWLITRDHKAMDIFIDGKSWGVENLSIAERHYKLLMAGVDQFGGNNDAKPVLEAYVMGVKEHGENKMRARMEQSAVRLLKNIFRVGAFENPYLDPLETKSIVGKPEFMKAGYETQIKSIVLLKNTDNLLPVKDKKTVYIPKRYVPASRNFLGMEIPASTDYPVSIELAKKYFNVTDNPGEADMAFVFIQNPVATIGYDKADVEKGGNGYIPISLQYGDYKATEARDHSIAGGDPLENFNDRGYKNKSTTTANKTDAQLVKETKAKMKGKPVLVSVTTTNPMVFSEIEKDASALLLNFGVQDQALFDIISGMVEPSALLPMQMPENMRVVEKQFEDVPFDMAVYTDSAGNEYDFAFGMNWSGVIDDERVQKYKK</sequence>
<name>A0ABR7VEP6_9FLAO</name>
<dbReference type="Proteomes" id="UP000598350">
    <property type="component" value="Unassembled WGS sequence"/>
</dbReference>
<dbReference type="EMBL" id="JABTCG010000005">
    <property type="protein sequence ID" value="MBD0851781.1"/>
    <property type="molecule type" value="Genomic_DNA"/>
</dbReference>
<dbReference type="Pfam" id="PF01915">
    <property type="entry name" value="Glyco_hydro_3_C"/>
    <property type="match status" value="1"/>
</dbReference>
<gene>
    <name evidence="10" type="ORF">HPE63_13955</name>
</gene>
<dbReference type="PROSITE" id="PS51257">
    <property type="entry name" value="PROKAR_LIPOPROTEIN"/>
    <property type="match status" value="1"/>
</dbReference>
<evidence type="ECO:0000256" key="7">
    <source>
        <dbReference type="SAM" id="SignalP"/>
    </source>
</evidence>
<dbReference type="PANTHER" id="PTHR30620:SF16">
    <property type="entry name" value="LYSOSOMAL BETA GLUCOSIDASE"/>
    <property type="match status" value="1"/>
</dbReference>
<organism evidence="10 11">
    <name type="scientific">Maribacter arenosus</name>
    <dbReference type="NCBI Taxonomy" id="1854708"/>
    <lineage>
        <taxon>Bacteria</taxon>
        <taxon>Pseudomonadati</taxon>
        <taxon>Bacteroidota</taxon>
        <taxon>Flavobacteriia</taxon>
        <taxon>Flavobacteriales</taxon>
        <taxon>Flavobacteriaceae</taxon>
        <taxon>Maribacter</taxon>
    </lineage>
</organism>
<dbReference type="RefSeq" id="WP_188314911.1">
    <property type="nucleotide sequence ID" value="NZ_JABTCG010000005.1"/>
</dbReference>
<evidence type="ECO:0000256" key="4">
    <source>
        <dbReference type="ARBA" id="ARBA00022729"/>
    </source>
</evidence>
<keyword evidence="11" id="KW-1185">Reference proteome</keyword>
<evidence type="ECO:0000256" key="3">
    <source>
        <dbReference type="ARBA" id="ARBA00012744"/>
    </source>
</evidence>
<dbReference type="InterPro" id="IPR002772">
    <property type="entry name" value="Glyco_hydro_3_C"/>
</dbReference>
<keyword evidence="4 7" id="KW-0732">Signal</keyword>
<keyword evidence="5 10" id="KW-0378">Hydrolase</keyword>
<feature type="domain" description="Glycoside hydrolase family 3 C-terminal" evidence="9">
    <location>
        <begin position="521"/>
        <end position="759"/>
    </location>
</feature>
<dbReference type="PRINTS" id="PR00133">
    <property type="entry name" value="GLHYDRLASE3"/>
</dbReference>
<feature type="domain" description="Glycoside hydrolase family 3 N-terminal" evidence="8">
    <location>
        <begin position="139"/>
        <end position="481"/>
    </location>
</feature>
<dbReference type="Pfam" id="PF00933">
    <property type="entry name" value="Glyco_hydro_3"/>
    <property type="match status" value="1"/>
</dbReference>
<evidence type="ECO:0000256" key="6">
    <source>
        <dbReference type="ARBA" id="ARBA00023295"/>
    </source>
</evidence>